<dbReference type="CDD" id="cd02440">
    <property type="entry name" value="AdoMet_MTases"/>
    <property type="match status" value="1"/>
</dbReference>
<evidence type="ECO:0000256" key="5">
    <source>
        <dbReference type="ARBA" id="ARBA00022679"/>
    </source>
</evidence>
<evidence type="ECO:0000256" key="4">
    <source>
        <dbReference type="ARBA" id="ARBA00022603"/>
    </source>
</evidence>
<evidence type="ECO:0000256" key="13">
    <source>
        <dbReference type="ARBA" id="ARBA00082665"/>
    </source>
</evidence>
<dbReference type="EC" id="2.1.1.213" evidence="12"/>
<dbReference type="Pfam" id="PF01170">
    <property type="entry name" value="UPF0020"/>
    <property type="match status" value="1"/>
</dbReference>
<dbReference type="GO" id="GO:0160101">
    <property type="term" value="F:tRNA (guanine(10)-N2)-dimethyltransferase activity"/>
    <property type="evidence" value="ECO:0007669"/>
    <property type="project" value="UniProtKB-EC"/>
</dbReference>
<dbReference type="GO" id="GO:0030488">
    <property type="term" value="P:tRNA methylation"/>
    <property type="evidence" value="ECO:0007669"/>
    <property type="project" value="TreeGrafter"/>
</dbReference>
<keyword evidence="7" id="KW-0819">tRNA processing</keyword>
<keyword evidence="5" id="KW-0808">Transferase</keyword>
<evidence type="ECO:0000259" key="14">
    <source>
        <dbReference type="Pfam" id="PF01170"/>
    </source>
</evidence>
<evidence type="ECO:0000256" key="10">
    <source>
        <dbReference type="ARBA" id="ARBA00054380"/>
    </source>
</evidence>
<dbReference type="InterPro" id="IPR029063">
    <property type="entry name" value="SAM-dependent_MTases_sf"/>
</dbReference>
<dbReference type="SUPFAM" id="SSF53335">
    <property type="entry name" value="S-adenosyl-L-methionine-dependent methyltransferases"/>
    <property type="match status" value="1"/>
</dbReference>
<evidence type="ECO:0000256" key="7">
    <source>
        <dbReference type="ARBA" id="ARBA00022694"/>
    </source>
</evidence>
<evidence type="ECO:0000313" key="15">
    <source>
        <dbReference type="EMBL" id="WEU40723.1"/>
    </source>
</evidence>
<keyword evidence="2" id="KW-0963">Cytoplasm</keyword>
<dbReference type="PANTHER" id="PTHR14911">
    <property type="entry name" value="THUMP DOMAIN-CONTAINING"/>
    <property type="match status" value="1"/>
</dbReference>
<accession>A0AAF0D2X7</accession>
<comment type="similarity">
    <text evidence="11">Belongs to the methyltransferase superfamily. Trm-G10 family.</text>
</comment>
<proteinExistence type="inferred from homology"/>
<evidence type="ECO:0000256" key="2">
    <source>
        <dbReference type="ARBA" id="ARBA00022490"/>
    </source>
</evidence>
<dbReference type="PANTHER" id="PTHR14911:SF21">
    <property type="entry name" value="N2-METHYLGUANOSINE TRNA METHYLTRANSFERASE"/>
    <property type="match status" value="1"/>
</dbReference>
<keyword evidence="8" id="KW-0694">RNA-binding</keyword>
<evidence type="ECO:0000256" key="3">
    <source>
        <dbReference type="ARBA" id="ARBA00022555"/>
    </source>
</evidence>
<dbReference type="Gene3D" id="3.40.50.150">
    <property type="entry name" value="Vaccinia Virus protein VP39"/>
    <property type="match status" value="1"/>
</dbReference>
<dbReference type="FunFam" id="3.40.50.150:FF:000251">
    <property type="entry name" value="Putative RNA methylase"/>
    <property type="match status" value="1"/>
</dbReference>
<organism evidence="15 16">
    <name type="scientific">Odinarchaeota yellowstonii (strain LCB_4)</name>
    <dbReference type="NCBI Taxonomy" id="1841599"/>
    <lineage>
        <taxon>Archaea</taxon>
        <taxon>Promethearchaeati</taxon>
        <taxon>Candidatus Odinarchaeota</taxon>
        <taxon>Candidatus Odinarchaeia</taxon>
        <taxon>Candidatus Odinarchaeales</taxon>
        <taxon>Candidatus Odinarchaeaceae</taxon>
        <taxon>Candidatus Odinarchaeum</taxon>
    </lineage>
</organism>
<name>A0AAF0D2X7_ODILC</name>
<dbReference type="KEGG" id="oyw:OdinLCB4_002010"/>
<evidence type="ECO:0000256" key="9">
    <source>
        <dbReference type="ARBA" id="ARBA00051883"/>
    </source>
</evidence>
<feature type="domain" description="Ribosomal RNA large subunit methyltransferase K/L-like methyltransferase" evidence="14">
    <location>
        <begin position="167"/>
        <end position="326"/>
    </location>
</feature>
<keyword evidence="3" id="KW-0820">tRNA-binding</keyword>
<protein>
    <recommendedName>
        <fullName evidence="12">tRNA (guanine(10)-N(2))-dimethyltransferase</fullName>
        <ecNumber evidence="12">2.1.1.213</ecNumber>
    </recommendedName>
    <alternativeName>
        <fullName evidence="13">tRNA:G10 dimethyltransferase</fullName>
    </alternativeName>
</protein>
<evidence type="ECO:0000256" key="12">
    <source>
        <dbReference type="ARBA" id="ARBA00066936"/>
    </source>
</evidence>
<gene>
    <name evidence="15" type="ORF">OdinLCB4_002010</name>
</gene>
<dbReference type="EMBL" id="CP091871">
    <property type="protein sequence ID" value="WEU40723.1"/>
    <property type="molecule type" value="Genomic_DNA"/>
</dbReference>
<dbReference type="GO" id="GO:0005737">
    <property type="term" value="C:cytoplasm"/>
    <property type="evidence" value="ECO:0007669"/>
    <property type="project" value="UniProtKB-SubCell"/>
</dbReference>
<keyword evidence="6" id="KW-0949">S-adenosyl-L-methionine</keyword>
<dbReference type="REBASE" id="965954">
    <property type="entry name" value="M.OyeLCB4ORF2010P"/>
</dbReference>
<dbReference type="AlphaFoldDB" id="A0AAF0D2X7"/>
<evidence type="ECO:0000313" key="16">
    <source>
        <dbReference type="Proteomes" id="UP000186851"/>
    </source>
</evidence>
<comment type="subcellular location">
    <subcellularLocation>
        <location evidence="1">Cytoplasm</location>
    </subcellularLocation>
</comment>
<reference evidence="15" key="2">
    <citation type="journal article" date="2022" name="Nat. Microbiol.">
        <title>A closed Candidatus Odinarchaeum chromosome exposes Asgard archaeal viruses.</title>
        <authorList>
            <person name="Tamarit D."/>
            <person name="Caceres E.F."/>
            <person name="Krupovic M."/>
            <person name="Nijland R."/>
            <person name="Eme L."/>
            <person name="Robinson N.P."/>
            <person name="Ettema T.J.G."/>
        </authorList>
    </citation>
    <scope>NUCLEOTIDE SEQUENCE</scope>
    <source>
        <strain evidence="15">LCB_4</strain>
    </source>
</reference>
<reference evidence="15" key="1">
    <citation type="journal article" date="2017" name="Nature">
        <title>Asgard archaea illuminate the origin of eukaryotic cellular complexity.</title>
        <authorList>
            <person name="Zaremba-Niedzwiedzka K."/>
            <person name="Caceres E.F."/>
            <person name="Saw J.H."/>
            <person name="Backstrom D."/>
            <person name="Juzokaite L."/>
            <person name="Vancaester E."/>
            <person name="Seitz K.W."/>
            <person name="Anantharaman K."/>
            <person name="Starnawski P."/>
            <person name="Kjeldsen K.U."/>
            <person name="Scott M.B."/>
            <person name="Nunoura T."/>
            <person name="Banfield J.F."/>
            <person name="Schramm A."/>
            <person name="Baker B.J."/>
            <person name="Spang A."/>
            <person name="Ettema T.J.G."/>
        </authorList>
    </citation>
    <scope>NUCLEOTIDE SEQUENCE</scope>
    <source>
        <strain evidence="15">LCB_4</strain>
    </source>
</reference>
<dbReference type="Proteomes" id="UP000186851">
    <property type="component" value="Chromosome"/>
</dbReference>
<dbReference type="InterPro" id="IPR000241">
    <property type="entry name" value="RlmKL-like_Mtase"/>
</dbReference>
<evidence type="ECO:0000256" key="1">
    <source>
        <dbReference type="ARBA" id="ARBA00004496"/>
    </source>
</evidence>
<keyword evidence="4 15" id="KW-0489">Methyltransferase</keyword>
<evidence type="ECO:0000256" key="11">
    <source>
        <dbReference type="ARBA" id="ARBA00061338"/>
    </source>
</evidence>
<comment type="function">
    <text evidence="10">Catalyzes the adenosylmethionine-dependent methylation of the exocyclic amino group (N(2)) of guanosine at position 10 of various tRNAs. Acts via a two-step process that leads to the formation of either N(2)-monomethyl (m(2)G) or N(2)-dimethylguanosine (m(2)(2)G).</text>
</comment>
<evidence type="ECO:0000256" key="6">
    <source>
        <dbReference type="ARBA" id="ARBA00022691"/>
    </source>
</evidence>
<comment type="catalytic activity">
    <reaction evidence="9">
        <text>guanosine(10) in tRNA + 2 S-adenosyl-L-methionine = N(2)-dimethylguanosine(10) in tRNA + 2 S-adenosyl-L-homocysteine + 2 H(+)</text>
        <dbReference type="Rhea" id="RHEA:43124"/>
        <dbReference type="Rhea" id="RHEA-COMP:10355"/>
        <dbReference type="Rhea" id="RHEA-COMP:10358"/>
        <dbReference type="ChEBI" id="CHEBI:15378"/>
        <dbReference type="ChEBI" id="CHEBI:57856"/>
        <dbReference type="ChEBI" id="CHEBI:59789"/>
        <dbReference type="ChEBI" id="CHEBI:74269"/>
        <dbReference type="ChEBI" id="CHEBI:74513"/>
        <dbReference type="EC" id="2.1.1.213"/>
    </reaction>
</comment>
<sequence>MVKLFFYFSGEHEILPSAECKAILEAENIYYNIIREAPRLLLLETEGAAAWKVAERAAYTYIACRLIDIYKLPLKDINIKSLKELNLAEKESFSVRVHLLENKRAYDKIEMEKLIGSKIIEASLNSLKVKLQSPRYEFIGVVTGGELYLGLLVAKTDRKAIDKRSGKYRPYFQPGVINPRLARAMVNLARAKSGDLFIEPFIGTGGIALEAGLQGCRIIGLDIKKKMIYASKKNLNYYNVKYELAIGDARNIPFTKFDCGAGDPPYGISTSTIGEDTKTLIEETLKNIQHLIKPGGYFTIAFPATVKLDSLLNDLKITLIEVFDIYVHKSLTRRIAVLRR</sequence>
<dbReference type="GO" id="GO:0000049">
    <property type="term" value="F:tRNA binding"/>
    <property type="evidence" value="ECO:0007669"/>
    <property type="project" value="UniProtKB-KW"/>
</dbReference>
<dbReference type="SUPFAM" id="SSF143437">
    <property type="entry name" value="THUMP domain-like"/>
    <property type="match status" value="1"/>
</dbReference>
<evidence type="ECO:0000256" key="8">
    <source>
        <dbReference type="ARBA" id="ARBA00022884"/>
    </source>
</evidence>